<dbReference type="OrthoDB" id="10066015at2759"/>
<sequence length="102" mass="11893">MHQGRLEIHFKGEWGTVCDNHFENIDAEVACRQLGYCSGIMQPKLLIRDGHGQIWMNDVKCLGSERKLQNCIYNDDRSHCRHYEDVGIHCFINCSTEDHENE</sequence>
<dbReference type="GO" id="GO:0016020">
    <property type="term" value="C:membrane"/>
    <property type="evidence" value="ECO:0007669"/>
    <property type="project" value="InterPro"/>
</dbReference>
<dbReference type="InterPro" id="IPR036772">
    <property type="entry name" value="SRCR-like_dom_sf"/>
</dbReference>
<dbReference type="Proteomes" id="UP000596742">
    <property type="component" value="Unassembled WGS sequence"/>
</dbReference>
<protein>
    <recommendedName>
        <fullName evidence="4">SRCR domain-containing protein</fullName>
    </recommendedName>
</protein>
<dbReference type="SUPFAM" id="SSF56487">
    <property type="entry name" value="SRCR-like"/>
    <property type="match status" value="1"/>
</dbReference>
<accession>A0A8B6E1S0</accession>
<feature type="domain" description="SRCR" evidence="4">
    <location>
        <begin position="1"/>
        <end position="91"/>
    </location>
</feature>
<name>A0A8B6E1S0_MYTGA</name>
<comment type="caution">
    <text evidence="3">Lacks conserved residue(s) required for the propagation of feature annotation.</text>
</comment>
<evidence type="ECO:0000256" key="3">
    <source>
        <dbReference type="PROSITE-ProRule" id="PRU00196"/>
    </source>
</evidence>
<keyword evidence="6" id="KW-1185">Reference proteome</keyword>
<evidence type="ECO:0000313" key="5">
    <source>
        <dbReference type="EMBL" id="VDI27796.1"/>
    </source>
</evidence>
<dbReference type="PANTHER" id="PTHR48071:SF18">
    <property type="entry name" value="DELETED IN MALIGNANT BRAIN TUMORS 1 PROTEIN-RELATED"/>
    <property type="match status" value="1"/>
</dbReference>
<dbReference type="FunFam" id="3.10.250.10:FF:000001">
    <property type="entry name" value="Lysyl oxidase 4 isoform X1"/>
    <property type="match status" value="1"/>
</dbReference>
<evidence type="ECO:0000256" key="1">
    <source>
        <dbReference type="ARBA" id="ARBA00022729"/>
    </source>
</evidence>
<gene>
    <name evidence="5" type="ORF">MGAL_10B056822</name>
</gene>
<keyword evidence="1" id="KW-0732">Signal</keyword>
<comment type="caution">
    <text evidence="5">The sequence shown here is derived from an EMBL/GenBank/DDBJ whole genome shotgun (WGS) entry which is preliminary data.</text>
</comment>
<dbReference type="Pfam" id="PF00530">
    <property type="entry name" value="SRCR"/>
    <property type="match status" value="1"/>
</dbReference>
<evidence type="ECO:0000256" key="2">
    <source>
        <dbReference type="ARBA" id="ARBA00023157"/>
    </source>
</evidence>
<dbReference type="Gene3D" id="3.10.250.10">
    <property type="entry name" value="SRCR-like domain"/>
    <property type="match status" value="1"/>
</dbReference>
<dbReference type="AlphaFoldDB" id="A0A8B6E1S0"/>
<feature type="disulfide bond" evidence="3">
    <location>
        <begin position="61"/>
        <end position="71"/>
    </location>
</feature>
<reference evidence="5" key="1">
    <citation type="submission" date="2018-11" db="EMBL/GenBank/DDBJ databases">
        <authorList>
            <person name="Alioto T."/>
            <person name="Alioto T."/>
        </authorList>
    </citation>
    <scope>NUCLEOTIDE SEQUENCE</scope>
</reference>
<dbReference type="EMBL" id="UYJE01004408">
    <property type="protein sequence ID" value="VDI27796.1"/>
    <property type="molecule type" value="Genomic_DNA"/>
</dbReference>
<evidence type="ECO:0000259" key="4">
    <source>
        <dbReference type="PROSITE" id="PS50287"/>
    </source>
</evidence>
<keyword evidence="2 3" id="KW-1015">Disulfide bond</keyword>
<feature type="non-terminal residue" evidence="5">
    <location>
        <position position="1"/>
    </location>
</feature>
<dbReference type="PRINTS" id="PR00258">
    <property type="entry name" value="SPERACTRCPTR"/>
</dbReference>
<evidence type="ECO:0000313" key="6">
    <source>
        <dbReference type="Proteomes" id="UP000596742"/>
    </source>
</evidence>
<dbReference type="SMART" id="SM00202">
    <property type="entry name" value="SR"/>
    <property type="match status" value="1"/>
</dbReference>
<proteinExistence type="predicted"/>
<dbReference type="InterPro" id="IPR001190">
    <property type="entry name" value="SRCR"/>
</dbReference>
<organism evidence="5 6">
    <name type="scientific">Mytilus galloprovincialis</name>
    <name type="common">Mediterranean mussel</name>
    <dbReference type="NCBI Taxonomy" id="29158"/>
    <lineage>
        <taxon>Eukaryota</taxon>
        <taxon>Metazoa</taxon>
        <taxon>Spiralia</taxon>
        <taxon>Lophotrochozoa</taxon>
        <taxon>Mollusca</taxon>
        <taxon>Bivalvia</taxon>
        <taxon>Autobranchia</taxon>
        <taxon>Pteriomorphia</taxon>
        <taxon>Mytilida</taxon>
        <taxon>Mytiloidea</taxon>
        <taxon>Mytilidae</taxon>
        <taxon>Mytilinae</taxon>
        <taxon>Mytilus</taxon>
    </lineage>
</organism>
<dbReference type="PANTHER" id="PTHR48071">
    <property type="entry name" value="SRCR DOMAIN-CONTAINING PROTEIN"/>
    <property type="match status" value="1"/>
</dbReference>
<dbReference type="PROSITE" id="PS50287">
    <property type="entry name" value="SRCR_2"/>
    <property type="match status" value="1"/>
</dbReference>